<dbReference type="GO" id="GO:0005730">
    <property type="term" value="C:nucleolus"/>
    <property type="evidence" value="ECO:0007669"/>
    <property type="project" value="TreeGrafter"/>
</dbReference>
<dbReference type="GO" id="GO:0043634">
    <property type="term" value="P:polyadenylation-dependent ncRNA catabolic process"/>
    <property type="evidence" value="ECO:0007669"/>
    <property type="project" value="TreeGrafter"/>
</dbReference>
<dbReference type="InterPro" id="IPR045862">
    <property type="entry name" value="Trf4-like"/>
</dbReference>
<evidence type="ECO:0000313" key="4">
    <source>
        <dbReference type="Proteomes" id="UP000015354"/>
    </source>
</evidence>
<feature type="compositionally biased region" description="Polar residues" evidence="1">
    <location>
        <begin position="13"/>
        <end position="22"/>
    </location>
</feature>
<dbReference type="InterPro" id="IPR043519">
    <property type="entry name" value="NT_sf"/>
</dbReference>
<dbReference type="Gene3D" id="1.10.1410.10">
    <property type="match status" value="1"/>
</dbReference>
<dbReference type="SUPFAM" id="SSF81301">
    <property type="entry name" value="Nucleotidyltransferase"/>
    <property type="match status" value="1"/>
</dbReference>
<proteinExistence type="predicted"/>
<dbReference type="Pfam" id="PF22600">
    <property type="entry name" value="MTPAP-like_central"/>
    <property type="match status" value="1"/>
</dbReference>
<dbReference type="GO" id="GO:0003729">
    <property type="term" value="F:mRNA binding"/>
    <property type="evidence" value="ECO:0007669"/>
    <property type="project" value="TreeGrafter"/>
</dbReference>
<dbReference type="EMBL" id="ATMH01005908">
    <property type="protein sequence ID" value="EPY27125.1"/>
    <property type="molecule type" value="Genomic_DNA"/>
</dbReference>
<dbReference type="GO" id="GO:0005739">
    <property type="term" value="C:mitochondrion"/>
    <property type="evidence" value="ECO:0007669"/>
    <property type="project" value="UniProtKB-ARBA"/>
</dbReference>
<name>S9VV58_9TRYP</name>
<evidence type="ECO:0000313" key="3">
    <source>
        <dbReference type="EMBL" id="EPY27125.1"/>
    </source>
</evidence>
<protein>
    <submittedName>
        <fullName evidence="3">DNA polymerase sigma-like protein</fullName>
    </submittedName>
</protein>
<dbReference type="OrthoDB" id="273917at2759"/>
<gene>
    <name evidence="3" type="ORF">STCU_05908</name>
</gene>
<evidence type="ECO:0000259" key="2">
    <source>
        <dbReference type="Pfam" id="PF22600"/>
    </source>
</evidence>
<dbReference type="GO" id="GO:0031123">
    <property type="term" value="P:RNA 3'-end processing"/>
    <property type="evidence" value="ECO:0007669"/>
    <property type="project" value="TreeGrafter"/>
</dbReference>
<dbReference type="PANTHER" id="PTHR23092">
    <property type="entry name" value="POLY(A) RNA POLYMERASE"/>
    <property type="match status" value="1"/>
</dbReference>
<organism evidence="3 4">
    <name type="scientific">Strigomonas culicis</name>
    <dbReference type="NCBI Taxonomy" id="28005"/>
    <lineage>
        <taxon>Eukaryota</taxon>
        <taxon>Discoba</taxon>
        <taxon>Euglenozoa</taxon>
        <taxon>Kinetoplastea</taxon>
        <taxon>Metakinetoplastina</taxon>
        <taxon>Trypanosomatida</taxon>
        <taxon>Trypanosomatidae</taxon>
        <taxon>Strigomonadinae</taxon>
        <taxon>Strigomonas</taxon>
    </lineage>
</organism>
<evidence type="ECO:0000256" key="1">
    <source>
        <dbReference type="SAM" id="MobiDB-lite"/>
    </source>
</evidence>
<dbReference type="InterPro" id="IPR054708">
    <property type="entry name" value="MTPAP-like_central"/>
</dbReference>
<comment type="caution">
    <text evidence="3">The sequence shown here is derived from an EMBL/GenBank/DDBJ whole genome shotgun (WGS) entry which is preliminary data.</text>
</comment>
<dbReference type="Gene3D" id="3.30.460.10">
    <property type="entry name" value="Beta Polymerase, domain 2"/>
    <property type="match status" value="1"/>
</dbReference>
<keyword evidence="4" id="KW-1185">Reference proteome</keyword>
<feature type="compositionally biased region" description="Basic and acidic residues" evidence="1">
    <location>
        <begin position="62"/>
        <end position="80"/>
    </location>
</feature>
<dbReference type="AlphaFoldDB" id="S9VV58"/>
<dbReference type="SUPFAM" id="SSF81631">
    <property type="entry name" value="PAP/OAS1 substrate-binding domain"/>
    <property type="match status" value="1"/>
</dbReference>
<accession>S9VV58</accession>
<feature type="compositionally biased region" description="Basic residues" evidence="1">
    <location>
        <begin position="31"/>
        <end position="40"/>
    </location>
</feature>
<dbReference type="PANTHER" id="PTHR23092:SF15">
    <property type="entry name" value="INACTIVE NON-CANONICAL POLY(A) RNA POLYMERASE PROTEIN TRF4-2-RELATED"/>
    <property type="match status" value="1"/>
</dbReference>
<dbReference type="CDD" id="cd05402">
    <property type="entry name" value="NT_PAP_TUTase"/>
    <property type="match status" value="1"/>
</dbReference>
<dbReference type="Proteomes" id="UP000015354">
    <property type="component" value="Unassembled WGS sequence"/>
</dbReference>
<dbReference type="GO" id="GO:0031499">
    <property type="term" value="C:TRAMP complex"/>
    <property type="evidence" value="ECO:0007669"/>
    <property type="project" value="TreeGrafter"/>
</dbReference>
<feature type="domain" description="Poly(A) RNA polymerase mitochondrial-like central palm" evidence="2">
    <location>
        <begin position="93"/>
        <end position="238"/>
    </location>
</feature>
<feature type="region of interest" description="Disordered" evidence="1">
    <location>
        <begin position="1"/>
        <end position="83"/>
    </location>
</feature>
<sequence length="448" mass="50125">MPSRHSGLRETARSSVLTQETLSEGVERSFVHRQRHAHGSARQEARKKAHLHDHKGVLGKVWSERRPARDGGEREAKAPAEGHAPTTFDHLLLNRKLKELLHYLSPSVEARDAKLSVLRDIAMPLSRIGLEVEVYGSMRTGLLIPASDVDCVMLPKDGGDVHVPPALQRTLHAVEHSAVMTTKQRQSSFSSGIHVVANAMRRSPLFTRVSSIAHARVPIVKCVHRDTNTKVDLSFEKDGCLTSDFLCKEFQRPGNELARALIVLIKAMLSNWSLDDPSVGGLGSFPTSLLVLWFLQKKSAFFPSELQHNIAVLLVGFLRYYGNEEWDHQHMGMNYVQNLSFKKPAGPELCIINPLVPGMNCARSAKLYDGRIVPAFYEAAKTLSKYLDEEAQERAVEDVLVEYFGDSVDVVHHWADVVKGARHRKSVSQHQWDDDTLIYTGSLIDEQT</sequence>
<reference evidence="3 4" key="1">
    <citation type="journal article" date="2013" name="PLoS ONE">
        <title>Predicting the Proteins of Angomonas deanei, Strigomonas culicis and Their Respective Endosymbionts Reveals New Aspects of the Trypanosomatidae Family.</title>
        <authorList>
            <person name="Motta M.C."/>
            <person name="Martins A.C."/>
            <person name="de Souza S.S."/>
            <person name="Catta-Preta C.M."/>
            <person name="Silva R."/>
            <person name="Klein C.C."/>
            <person name="de Almeida L.G."/>
            <person name="de Lima Cunha O."/>
            <person name="Ciapina L.P."/>
            <person name="Brocchi M."/>
            <person name="Colabardini A.C."/>
            <person name="de Araujo Lima B."/>
            <person name="Machado C.R."/>
            <person name="de Almeida Soares C.M."/>
            <person name="Probst C.M."/>
            <person name="de Menezes C.B."/>
            <person name="Thompson C.E."/>
            <person name="Bartholomeu D.C."/>
            <person name="Gradia D.F."/>
            <person name="Pavoni D.P."/>
            <person name="Grisard E.C."/>
            <person name="Fantinatti-Garboggini F."/>
            <person name="Marchini F.K."/>
            <person name="Rodrigues-Luiz G.F."/>
            <person name="Wagner G."/>
            <person name="Goldman G.H."/>
            <person name="Fietto J.L."/>
            <person name="Elias M.C."/>
            <person name="Goldman M.H."/>
            <person name="Sagot M.F."/>
            <person name="Pereira M."/>
            <person name="Stoco P.H."/>
            <person name="de Mendonca-Neto R.P."/>
            <person name="Teixeira S.M."/>
            <person name="Maciel T.E."/>
            <person name="de Oliveira Mendes T.A."/>
            <person name="Urmenyi T.P."/>
            <person name="de Souza W."/>
            <person name="Schenkman S."/>
            <person name="de Vasconcelos A.T."/>
        </authorList>
    </citation>
    <scope>NUCLEOTIDE SEQUENCE [LARGE SCALE GENOMIC DNA]</scope>
</reference>
<dbReference type="GO" id="GO:1990817">
    <property type="term" value="F:poly(A) RNA polymerase activity"/>
    <property type="evidence" value="ECO:0007669"/>
    <property type="project" value="InterPro"/>
</dbReference>